<dbReference type="EMBL" id="CACRSQ010000003">
    <property type="protein sequence ID" value="VYT11781.1"/>
    <property type="molecule type" value="Genomic_DNA"/>
</dbReference>
<dbReference type="InterPro" id="IPR038371">
    <property type="entry name" value="Cu_polyphenol_OxRdtase_sf"/>
</dbReference>
<dbReference type="CDD" id="cd16833">
    <property type="entry name" value="YfiH"/>
    <property type="match status" value="1"/>
</dbReference>
<dbReference type="GO" id="GO:0016787">
    <property type="term" value="F:hydrolase activity"/>
    <property type="evidence" value="ECO:0007669"/>
    <property type="project" value="UniProtKB-KW"/>
</dbReference>
<comment type="function">
    <text evidence="2">Purine nucleoside enzyme that catalyzes the phosphorolysis of adenosine and inosine nucleosides, yielding D-ribose 1-phosphate and the respective free bases, adenine and hypoxanthine. Also catalyzes the phosphorolysis of S-methyl-5'-thioadenosine into adenine and S-methyl-5-thio-alpha-D-ribose 1-phosphate. Also has adenosine deaminase activity.</text>
</comment>
<dbReference type="AlphaFoldDB" id="A0A6N2U5V3"/>
<sequence>MHFKRSNDNHSTVLHEGQVPYLTFRKLDQAGVRHGFSTRMGGISQGMFSSMNLSYTRGDDEASVDENFRRIGQAIGFDEKQLVFSNQIHDTKIRRVRKEDCGKVMTGMDGLVTDVPGVPLYTGYADCVPLFFFDPVKKVAALAHSGWKGTVGRIGEKMVKQMKDGYGCRPEDIVAAVGPSICRDCYEVSEDVAEQFIKEFSAHPKEEFLDRKENDKYQLDLWKANEIILTEAGILQENLDITDLCTCCNSDYLFSHRATKGKRGNLGAFIVL</sequence>
<reference evidence="12" key="1">
    <citation type="submission" date="2019-11" db="EMBL/GenBank/DDBJ databases">
        <authorList>
            <person name="Feng L."/>
        </authorList>
    </citation>
    <scope>NUCLEOTIDE SEQUENCE</scope>
    <source>
        <strain evidence="12">AcaccaeLFYP115</strain>
    </source>
</reference>
<evidence type="ECO:0000256" key="6">
    <source>
        <dbReference type="ARBA" id="ARBA00022801"/>
    </source>
</evidence>
<dbReference type="Gene3D" id="3.60.140.10">
    <property type="entry name" value="CNF1/YfiH-like putative cysteine hydrolases"/>
    <property type="match status" value="1"/>
</dbReference>
<evidence type="ECO:0000256" key="8">
    <source>
        <dbReference type="ARBA" id="ARBA00047989"/>
    </source>
</evidence>
<evidence type="ECO:0000256" key="10">
    <source>
        <dbReference type="ARBA" id="ARBA00049893"/>
    </source>
</evidence>
<evidence type="ECO:0000256" key="11">
    <source>
        <dbReference type="RuleBase" id="RU361274"/>
    </source>
</evidence>
<comment type="catalytic activity">
    <reaction evidence="9">
        <text>adenosine + phosphate = alpha-D-ribose 1-phosphate + adenine</text>
        <dbReference type="Rhea" id="RHEA:27642"/>
        <dbReference type="ChEBI" id="CHEBI:16335"/>
        <dbReference type="ChEBI" id="CHEBI:16708"/>
        <dbReference type="ChEBI" id="CHEBI:43474"/>
        <dbReference type="ChEBI" id="CHEBI:57720"/>
        <dbReference type="EC" id="2.4.2.1"/>
    </reaction>
    <physiologicalReaction direction="left-to-right" evidence="9">
        <dbReference type="Rhea" id="RHEA:27643"/>
    </physiologicalReaction>
</comment>
<gene>
    <name evidence="12" type="ORF">ACLFYP115_01715</name>
</gene>
<comment type="similarity">
    <text evidence="3 11">Belongs to the purine nucleoside phosphorylase YfiH/LACC1 family.</text>
</comment>
<evidence type="ECO:0000256" key="2">
    <source>
        <dbReference type="ARBA" id="ARBA00003215"/>
    </source>
</evidence>
<evidence type="ECO:0000313" key="12">
    <source>
        <dbReference type="EMBL" id="VYT11781.1"/>
    </source>
</evidence>
<organism evidence="12">
    <name type="scientific">Anaerostipes caccae</name>
    <dbReference type="NCBI Taxonomy" id="105841"/>
    <lineage>
        <taxon>Bacteria</taxon>
        <taxon>Bacillati</taxon>
        <taxon>Bacillota</taxon>
        <taxon>Clostridia</taxon>
        <taxon>Lachnospirales</taxon>
        <taxon>Lachnospiraceae</taxon>
        <taxon>Anaerostipes</taxon>
    </lineage>
</organism>
<dbReference type="PANTHER" id="PTHR30616:SF2">
    <property type="entry name" value="PURINE NUCLEOSIDE PHOSPHORYLASE LACC1"/>
    <property type="match status" value="1"/>
</dbReference>
<name>A0A6N2U5V3_9FIRM</name>
<accession>A0A6N2U5V3</accession>
<evidence type="ECO:0000256" key="7">
    <source>
        <dbReference type="ARBA" id="ARBA00022833"/>
    </source>
</evidence>
<dbReference type="InterPro" id="IPR003730">
    <property type="entry name" value="Cu_polyphenol_OxRdtase"/>
</dbReference>
<protein>
    <recommendedName>
        <fullName evidence="11">Purine nucleoside phosphorylase</fullName>
    </recommendedName>
</protein>
<proteinExistence type="inferred from homology"/>
<keyword evidence="6" id="KW-0378">Hydrolase</keyword>
<dbReference type="GO" id="GO:0017061">
    <property type="term" value="F:S-methyl-5-thioadenosine phosphorylase activity"/>
    <property type="evidence" value="ECO:0007669"/>
    <property type="project" value="UniProtKB-EC"/>
</dbReference>
<evidence type="ECO:0000256" key="9">
    <source>
        <dbReference type="ARBA" id="ARBA00048968"/>
    </source>
</evidence>
<evidence type="ECO:0000256" key="4">
    <source>
        <dbReference type="ARBA" id="ARBA00022679"/>
    </source>
</evidence>
<dbReference type="Pfam" id="PF02578">
    <property type="entry name" value="Cu-oxidase_4"/>
    <property type="match status" value="1"/>
</dbReference>
<dbReference type="InterPro" id="IPR011324">
    <property type="entry name" value="Cytotoxic_necrot_fac-like_cat"/>
</dbReference>
<keyword evidence="5" id="KW-0479">Metal-binding</keyword>
<dbReference type="GO" id="GO:0005507">
    <property type="term" value="F:copper ion binding"/>
    <property type="evidence" value="ECO:0007669"/>
    <property type="project" value="TreeGrafter"/>
</dbReference>
<dbReference type="SUPFAM" id="SSF64438">
    <property type="entry name" value="CNF1/YfiH-like putative cysteine hydrolases"/>
    <property type="match status" value="1"/>
</dbReference>
<keyword evidence="4" id="KW-0808">Transferase</keyword>
<comment type="catalytic activity">
    <reaction evidence="1">
        <text>inosine + phosphate = alpha-D-ribose 1-phosphate + hypoxanthine</text>
        <dbReference type="Rhea" id="RHEA:27646"/>
        <dbReference type="ChEBI" id="CHEBI:17368"/>
        <dbReference type="ChEBI" id="CHEBI:17596"/>
        <dbReference type="ChEBI" id="CHEBI:43474"/>
        <dbReference type="ChEBI" id="CHEBI:57720"/>
        <dbReference type="EC" id="2.4.2.1"/>
    </reaction>
    <physiologicalReaction direction="left-to-right" evidence="1">
        <dbReference type="Rhea" id="RHEA:27647"/>
    </physiologicalReaction>
</comment>
<dbReference type="PANTHER" id="PTHR30616">
    <property type="entry name" value="UNCHARACTERIZED PROTEIN YFIH"/>
    <property type="match status" value="1"/>
</dbReference>
<evidence type="ECO:0000256" key="1">
    <source>
        <dbReference type="ARBA" id="ARBA00000553"/>
    </source>
</evidence>
<dbReference type="NCBIfam" id="TIGR00726">
    <property type="entry name" value="peptidoglycan editing factor PgeF"/>
    <property type="match status" value="1"/>
</dbReference>
<comment type="catalytic activity">
    <reaction evidence="8">
        <text>adenosine + H2O + H(+) = inosine + NH4(+)</text>
        <dbReference type="Rhea" id="RHEA:24408"/>
        <dbReference type="ChEBI" id="CHEBI:15377"/>
        <dbReference type="ChEBI" id="CHEBI:15378"/>
        <dbReference type="ChEBI" id="CHEBI:16335"/>
        <dbReference type="ChEBI" id="CHEBI:17596"/>
        <dbReference type="ChEBI" id="CHEBI:28938"/>
        <dbReference type="EC" id="3.5.4.4"/>
    </reaction>
    <physiologicalReaction direction="left-to-right" evidence="8">
        <dbReference type="Rhea" id="RHEA:24409"/>
    </physiologicalReaction>
</comment>
<keyword evidence="7" id="KW-0862">Zinc</keyword>
<evidence type="ECO:0000256" key="3">
    <source>
        <dbReference type="ARBA" id="ARBA00007353"/>
    </source>
</evidence>
<dbReference type="RefSeq" id="WP_006567387.1">
    <property type="nucleotide sequence ID" value="NZ_BAABZP010000001.1"/>
</dbReference>
<evidence type="ECO:0000256" key="5">
    <source>
        <dbReference type="ARBA" id="ARBA00022723"/>
    </source>
</evidence>
<comment type="catalytic activity">
    <reaction evidence="10">
        <text>S-methyl-5'-thioadenosine + phosphate = 5-(methylsulfanyl)-alpha-D-ribose 1-phosphate + adenine</text>
        <dbReference type="Rhea" id="RHEA:11852"/>
        <dbReference type="ChEBI" id="CHEBI:16708"/>
        <dbReference type="ChEBI" id="CHEBI:17509"/>
        <dbReference type="ChEBI" id="CHEBI:43474"/>
        <dbReference type="ChEBI" id="CHEBI:58533"/>
        <dbReference type="EC" id="2.4.2.28"/>
    </reaction>
    <physiologicalReaction direction="left-to-right" evidence="10">
        <dbReference type="Rhea" id="RHEA:11853"/>
    </physiologicalReaction>
</comment>